<keyword evidence="4" id="KW-0378">Hydrolase</keyword>
<evidence type="ECO:0000256" key="2">
    <source>
        <dbReference type="ARBA" id="ARBA00022670"/>
    </source>
</evidence>
<dbReference type="AlphaFoldDB" id="A0A812UBC7"/>
<evidence type="ECO:0000256" key="6">
    <source>
        <dbReference type="ARBA" id="ARBA00023049"/>
    </source>
</evidence>
<evidence type="ECO:0000256" key="7">
    <source>
        <dbReference type="SAM" id="MobiDB-lite"/>
    </source>
</evidence>
<feature type="domain" description="Peptidase M16 N-terminal" evidence="8">
    <location>
        <begin position="5"/>
        <end position="116"/>
    </location>
</feature>
<evidence type="ECO:0000259" key="8">
    <source>
        <dbReference type="Pfam" id="PF00675"/>
    </source>
</evidence>
<evidence type="ECO:0000256" key="4">
    <source>
        <dbReference type="ARBA" id="ARBA00022801"/>
    </source>
</evidence>
<dbReference type="PANTHER" id="PTHR43690:SF18">
    <property type="entry name" value="INSULIN-DEGRADING ENZYME-RELATED"/>
    <property type="match status" value="1"/>
</dbReference>
<dbReference type="Gene3D" id="3.30.830.10">
    <property type="entry name" value="Metalloenzyme, LuxS/M16 peptidase-like"/>
    <property type="match status" value="3"/>
</dbReference>
<dbReference type="GO" id="GO:0006508">
    <property type="term" value="P:proteolysis"/>
    <property type="evidence" value="ECO:0007669"/>
    <property type="project" value="UniProtKB-KW"/>
</dbReference>
<evidence type="ECO:0000313" key="11">
    <source>
        <dbReference type="Proteomes" id="UP000604046"/>
    </source>
</evidence>
<dbReference type="InterPro" id="IPR011765">
    <property type="entry name" value="Pept_M16_N"/>
</dbReference>
<comment type="similarity">
    <text evidence="1">Belongs to the peptidase M16 family.</text>
</comment>
<gene>
    <name evidence="10" type="primary">STE23</name>
    <name evidence="10" type="ORF">SNAT2548_LOCUS31939</name>
</gene>
<evidence type="ECO:0000256" key="5">
    <source>
        <dbReference type="ARBA" id="ARBA00022833"/>
    </source>
</evidence>
<dbReference type="InterPro" id="IPR050626">
    <property type="entry name" value="Peptidase_M16"/>
</dbReference>
<dbReference type="SUPFAM" id="SSF63411">
    <property type="entry name" value="LuxS/MPP-like metallohydrolase"/>
    <property type="match status" value="2"/>
</dbReference>
<dbReference type="OrthoDB" id="952271at2759"/>
<evidence type="ECO:0000259" key="9">
    <source>
        <dbReference type="Pfam" id="PF05193"/>
    </source>
</evidence>
<dbReference type="GO" id="GO:0008237">
    <property type="term" value="F:metallopeptidase activity"/>
    <property type="evidence" value="ECO:0007669"/>
    <property type="project" value="UniProtKB-KW"/>
</dbReference>
<dbReference type="EMBL" id="CAJNDS010002684">
    <property type="protein sequence ID" value="CAE7564432.1"/>
    <property type="molecule type" value="Genomic_DNA"/>
</dbReference>
<dbReference type="Pfam" id="PF00675">
    <property type="entry name" value="Peptidase_M16"/>
    <property type="match status" value="1"/>
</dbReference>
<feature type="region of interest" description="Disordered" evidence="7">
    <location>
        <begin position="350"/>
        <end position="378"/>
    </location>
</feature>
<keyword evidence="5" id="KW-0862">Zinc</keyword>
<keyword evidence="3" id="KW-0479">Metal-binding</keyword>
<keyword evidence="11" id="KW-1185">Reference proteome</keyword>
<dbReference type="PANTHER" id="PTHR43690">
    <property type="entry name" value="NARDILYSIN"/>
    <property type="match status" value="1"/>
</dbReference>
<dbReference type="Pfam" id="PF05193">
    <property type="entry name" value="Peptidase_M16_C"/>
    <property type="match status" value="1"/>
</dbReference>
<name>A0A812UBC7_9DINO</name>
<evidence type="ECO:0000256" key="3">
    <source>
        <dbReference type="ARBA" id="ARBA00022723"/>
    </source>
</evidence>
<keyword evidence="2" id="KW-0645">Protease</keyword>
<protein>
    <submittedName>
        <fullName evidence="10">STE23 protein</fullName>
    </submittedName>
</protein>
<reference evidence="10" key="1">
    <citation type="submission" date="2021-02" db="EMBL/GenBank/DDBJ databases">
        <authorList>
            <person name="Dougan E. K."/>
            <person name="Rhodes N."/>
            <person name="Thang M."/>
            <person name="Chan C."/>
        </authorList>
    </citation>
    <scope>NUCLEOTIDE SEQUENCE</scope>
</reference>
<accession>A0A812UBC7</accession>
<evidence type="ECO:0000313" key="10">
    <source>
        <dbReference type="EMBL" id="CAE7564432.1"/>
    </source>
</evidence>
<proteinExistence type="inferred from homology"/>
<dbReference type="GO" id="GO:0046872">
    <property type="term" value="F:metal ion binding"/>
    <property type="evidence" value="ECO:0007669"/>
    <property type="project" value="UniProtKB-KW"/>
</dbReference>
<sequence length="847" mass="92695">METSKMEAALTAGFGQFDDPPETSGVAHLTEHLLLSSPGPNGTDADSLESWLEAHDGDSNGFTAFDDALFTVSASMEEWRSALVRFAHCFRQAGSQDSRFQAGAVKREVLRVDDELKDGPSSAVRNLQLLRRRAVSDHPFQRFGPGSLRTLLPRGQGHQDLVELGKLCQTFFENHVSAKSATLAVVAAVPLAELEEAVSSAFQSISVQPGPTRSVVPDPLPRVQRSTEVLIPPCFLVDVAANPAVSLTWSIPFADASKAVSFRASKPQVVLSHLIAHQGPGSLSAWLRKQGWVSDSLGPKVSAQTRFITESFALWEVKVRLSPRGLAHWRDVVAAVFGLLAAFRKPSQRENRDNNLRSRDIRDQRGSGEGGRPEALREAADEVSALADVAWRFPPRPPLAQELALDMRSAPRPAAFVSASRRIFSAEEWDASRSWTNKDETEKAARFTSAAARQQSSEEAKGMLERLVPELARVTVFSTPGADISDISDISDSSDSRDIRRMRDADLGLEYGELSVSPLLRKKWMSASETPAPWWRRPAWNQYLSNAEKIRRPSLLEPGRSDMGKPNSKVNGVYWSDSCRPILMQLPDFQTAPRLVWNVPGCIYVSGQFNELVVPLGEEPLVTLTLWLPAARVAEASLKQRAAGRVWLKSLQSELESPFYAAALAGCRWEVAFFTSSDSSGSQAGMRLCFQGYCDNLIAFVPDAIRSIVAHVGPSSASLESVRSLAVAEVPRRKEGDELVACLKRLEISDIQDEVEALWTSVSDSFGSSQALVAGALEPDKATKLVRDAVGLLPLRLLGRERPLSDSGRLPPAVLMRRPSWQGPVAQSLCLASGLPELLDVCGRTWR</sequence>
<dbReference type="Proteomes" id="UP000604046">
    <property type="component" value="Unassembled WGS sequence"/>
</dbReference>
<organism evidence="10 11">
    <name type="scientific">Symbiodinium natans</name>
    <dbReference type="NCBI Taxonomy" id="878477"/>
    <lineage>
        <taxon>Eukaryota</taxon>
        <taxon>Sar</taxon>
        <taxon>Alveolata</taxon>
        <taxon>Dinophyceae</taxon>
        <taxon>Suessiales</taxon>
        <taxon>Symbiodiniaceae</taxon>
        <taxon>Symbiodinium</taxon>
    </lineage>
</organism>
<dbReference type="InterPro" id="IPR011249">
    <property type="entry name" value="Metalloenz_LuxS/M16"/>
</dbReference>
<dbReference type="InterPro" id="IPR007863">
    <property type="entry name" value="Peptidase_M16_C"/>
</dbReference>
<comment type="caution">
    <text evidence="10">The sequence shown here is derived from an EMBL/GenBank/DDBJ whole genome shotgun (WGS) entry which is preliminary data.</text>
</comment>
<keyword evidence="6" id="KW-0482">Metalloprotease</keyword>
<feature type="domain" description="Peptidase M16 C-terminal" evidence="9">
    <location>
        <begin position="170"/>
        <end position="345"/>
    </location>
</feature>
<evidence type="ECO:0000256" key="1">
    <source>
        <dbReference type="ARBA" id="ARBA00007261"/>
    </source>
</evidence>